<protein>
    <submittedName>
        <fullName evidence="2">Uncharacterized protein</fullName>
    </submittedName>
</protein>
<comment type="caution">
    <text evidence="2">The sequence shown here is derived from an EMBL/GenBank/DDBJ whole genome shotgun (WGS) entry which is preliminary data.</text>
</comment>
<proteinExistence type="predicted"/>
<dbReference type="PANTHER" id="PTHR20883">
    <property type="entry name" value="PHYTANOYL-COA DIOXYGENASE DOMAIN CONTAINING 1"/>
    <property type="match status" value="1"/>
</dbReference>
<dbReference type="Proteomes" id="UP001230188">
    <property type="component" value="Unassembled WGS sequence"/>
</dbReference>
<reference evidence="2" key="1">
    <citation type="submission" date="2023-01" db="EMBL/GenBank/DDBJ databases">
        <title>Metagenome sequencing of chrysophaentin producing Chrysophaeum taylorii.</title>
        <authorList>
            <person name="Davison J."/>
            <person name="Bewley C."/>
        </authorList>
    </citation>
    <scope>NUCLEOTIDE SEQUENCE</scope>
    <source>
        <strain evidence="2">NIES-1699</strain>
    </source>
</reference>
<dbReference type="EMBL" id="JAQMWT010000344">
    <property type="protein sequence ID" value="KAJ8603731.1"/>
    <property type="molecule type" value="Genomic_DNA"/>
</dbReference>
<gene>
    <name evidence="2" type="ORF">CTAYLR_000238</name>
</gene>
<evidence type="ECO:0000313" key="3">
    <source>
        <dbReference type="Proteomes" id="UP001230188"/>
    </source>
</evidence>
<dbReference type="Pfam" id="PF05721">
    <property type="entry name" value="PhyH"/>
    <property type="match status" value="1"/>
</dbReference>
<sequence length="399" mass="43882">MREHGVVYLECAATELGYGPFELVSKPRCGTWCLRQCGNADGGMLRVRPRFVGTVDFNGGGGPWSQWRREEYGDFERLVNVGDPSRVLVGSTNDLATTADRDTPACLFRVAISAPARVASSVAGGFNVDESVDFTRAEYEHFDREGYVIARGVVDSEAVDRALRVINAELCRPGSVVPNEDGMGMTICDEASRDVDVGGILAKSPKALALVERLVGRGAVANRRHLKCQVALRKPELGLTEDQRMARRAELAGHQWHVDGMVKNRHTPFNLLVGVALSDQTQPGAGQLVVYPGSHRVILDAYRDRVERHNGELYVNGPDPNKPLFVNAVDVNLRPGDVVFVHQKTAHKVGENTSPNIRYQLYFRLSHVDRERSVESGSALTDIRSGLDGLRAALQQPRF</sequence>
<organism evidence="2 3">
    <name type="scientific">Chrysophaeum taylorii</name>
    <dbReference type="NCBI Taxonomy" id="2483200"/>
    <lineage>
        <taxon>Eukaryota</taxon>
        <taxon>Sar</taxon>
        <taxon>Stramenopiles</taxon>
        <taxon>Ochrophyta</taxon>
        <taxon>Pelagophyceae</taxon>
        <taxon>Pelagomonadales</taxon>
        <taxon>Pelagomonadaceae</taxon>
        <taxon>Chrysophaeum</taxon>
    </lineage>
</organism>
<dbReference type="InterPro" id="IPR008775">
    <property type="entry name" value="Phytyl_CoA_dOase-like"/>
</dbReference>
<evidence type="ECO:0000313" key="2">
    <source>
        <dbReference type="EMBL" id="KAJ8603731.1"/>
    </source>
</evidence>
<dbReference type="Gene3D" id="2.60.120.620">
    <property type="entry name" value="q2cbj1_9rhob like domain"/>
    <property type="match status" value="1"/>
</dbReference>
<evidence type="ECO:0000256" key="1">
    <source>
        <dbReference type="ARBA" id="ARBA00001962"/>
    </source>
</evidence>
<keyword evidence="3" id="KW-1185">Reference proteome</keyword>
<dbReference type="AlphaFoldDB" id="A0AAD7XM35"/>
<accession>A0AAD7XM35</accession>
<dbReference type="SUPFAM" id="SSF51197">
    <property type="entry name" value="Clavaminate synthase-like"/>
    <property type="match status" value="1"/>
</dbReference>
<dbReference type="PANTHER" id="PTHR20883:SF51">
    <property type="entry name" value="PHYTANOYL-COA HYDROXYLASE"/>
    <property type="match status" value="1"/>
</dbReference>
<comment type="cofactor">
    <cofactor evidence="1">
        <name>Fe cation</name>
        <dbReference type="ChEBI" id="CHEBI:24875"/>
    </cofactor>
</comment>
<name>A0AAD7XM35_9STRA</name>